<evidence type="ECO:0000256" key="1">
    <source>
        <dbReference type="SAM" id="MobiDB-lite"/>
    </source>
</evidence>
<evidence type="ECO:0000313" key="3">
    <source>
        <dbReference type="WBParaSite" id="PTRK_0001529500.1"/>
    </source>
</evidence>
<dbReference type="WBParaSite" id="PTRK_0001529500.1">
    <property type="protein sequence ID" value="PTRK_0001529500.1"/>
    <property type="gene ID" value="PTRK_0001529500"/>
</dbReference>
<keyword evidence="2" id="KW-1185">Reference proteome</keyword>
<feature type="compositionally biased region" description="Low complexity" evidence="1">
    <location>
        <begin position="81"/>
        <end position="90"/>
    </location>
</feature>
<reference evidence="3" key="1">
    <citation type="submission" date="2017-02" db="UniProtKB">
        <authorList>
            <consortium name="WormBaseParasite"/>
        </authorList>
    </citation>
    <scope>IDENTIFICATION</scope>
</reference>
<dbReference type="AlphaFoldDB" id="A0A0N5A113"/>
<feature type="region of interest" description="Disordered" evidence="1">
    <location>
        <begin position="21"/>
        <end position="50"/>
    </location>
</feature>
<accession>A0A0N5A113</accession>
<feature type="compositionally biased region" description="Gly residues" evidence="1">
    <location>
        <begin position="175"/>
        <end position="187"/>
    </location>
</feature>
<feature type="compositionally biased region" description="Basic and acidic residues" evidence="1">
    <location>
        <begin position="140"/>
        <end position="157"/>
    </location>
</feature>
<proteinExistence type="predicted"/>
<feature type="region of interest" description="Disordered" evidence="1">
    <location>
        <begin position="71"/>
        <end position="237"/>
    </location>
</feature>
<name>A0A0N5A113_PARTI</name>
<dbReference type="Proteomes" id="UP000038045">
    <property type="component" value="Unplaced"/>
</dbReference>
<organism evidence="2 3">
    <name type="scientific">Parastrongyloides trichosuri</name>
    <name type="common">Possum-specific nematode worm</name>
    <dbReference type="NCBI Taxonomy" id="131310"/>
    <lineage>
        <taxon>Eukaryota</taxon>
        <taxon>Metazoa</taxon>
        <taxon>Ecdysozoa</taxon>
        <taxon>Nematoda</taxon>
        <taxon>Chromadorea</taxon>
        <taxon>Rhabditida</taxon>
        <taxon>Tylenchina</taxon>
        <taxon>Panagrolaimomorpha</taxon>
        <taxon>Strongyloidoidea</taxon>
        <taxon>Strongyloididae</taxon>
        <taxon>Parastrongyloides</taxon>
    </lineage>
</organism>
<evidence type="ECO:0000313" key="2">
    <source>
        <dbReference type="Proteomes" id="UP000038045"/>
    </source>
</evidence>
<protein>
    <submittedName>
        <fullName evidence="3">LigA</fullName>
    </submittedName>
</protein>
<sequence length="297" mass="30837">MWNGECFVFDERVSVGHGLVEDADRPRPWRGARGGDLSQPSPIGRGSPPWPARAILPVSLNTDAGHVPLASRRAARHPRGDQPAPAAGGRRPVHRRPGAGPGRAALGRGGPFRTADRSGPPLRLGRADGSGAGRGSGVERLGRDAERPSAARRDPVPDRAGGFGDQLPHDHDLRLGGGASGRPGGGRAVDQRRAVRPLRPGRAPGGREGGHHARHGHDREAGRHGCPCQQHAGRTGGRGRLVCADRAQMVLFGADVRRLLDAGPGAGRADLLRPAALAAGRDAQCGVPADAAEGQAR</sequence>